<gene>
    <name evidence="2" type="ORF">LMTR13_12550</name>
</gene>
<proteinExistence type="predicted"/>
<dbReference type="EMBL" id="CP016428">
    <property type="protein sequence ID" value="ANW00881.1"/>
    <property type="molecule type" value="Genomic_DNA"/>
</dbReference>
<dbReference type="STRING" id="1274631.LMTR13_12550"/>
<sequence>MTPSGPKTKTRRKDREKRYEDELRDACWTFCYTGEAERPDDKRNDQHANREFEGDAHSGVRFPVSAQQPRNVVVSLSI</sequence>
<dbReference type="KEGG" id="bic:LMTR13_12550"/>
<evidence type="ECO:0000313" key="3">
    <source>
        <dbReference type="Proteomes" id="UP000092839"/>
    </source>
</evidence>
<dbReference type="Proteomes" id="UP000092839">
    <property type="component" value="Chromosome"/>
</dbReference>
<evidence type="ECO:0000313" key="2">
    <source>
        <dbReference type="EMBL" id="ANW00881.1"/>
    </source>
</evidence>
<accession>A0A1B1UDR6</accession>
<feature type="region of interest" description="Disordered" evidence="1">
    <location>
        <begin position="36"/>
        <end position="64"/>
    </location>
</feature>
<organism evidence="2 3">
    <name type="scientific">Bradyrhizobium icense</name>
    <dbReference type="NCBI Taxonomy" id="1274631"/>
    <lineage>
        <taxon>Bacteria</taxon>
        <taxon>Pseudomonadati</taxon>
        <taxon>Pseudomonadota</taxon>
        <taxon>Alphaproteobacteria</taxon>
        <taxon>Hyphomicrobiales</taxon>
        <taxon>Nitrobacteraceae</taxon>
        <taxon>Bradyrhizobium</taxon>
    </lineage>
</organism>
<evidence type="ECO:0000256" key="1">
    <source>
        <dbReference type="SAM" id="MobiDB-lite"/>
    </source>
</evidence>
<dbReference type="AlphaFoldDB" id="A0A1B1UDR6"/>
<keyword evidence="3" id="KW-1185">Reference proteome</keyword>
<name>A0A1B1UDR6_9BRAD</name>
<reference evidence="2 3" key="1">
    <citation type="submission" date="2016-07" db="EMBL/GenBank/DDBJ databases">
        <title>Complete genome sequence of Bradyrhizobium icense LMTR 13T, a potential inoculant strain isolated from lima bean (Phaseolus lunatus) in Peru.</title>
        <authorList>
            <person name="Ormeno-Orrillo E."/>
            <person name="Duran D."/>
            <person name="Rogel M.A."/>
            <person name="Rey L."/>
            <person name="Imperial J."/>
            <person name="Ruiz-Argueso T."/>
            <person name="Martinez-Romero E."/>
        </authorList>
    </citation>
    <scope>NUCLEOTIDE SEQUENCE [LARGE SCALE GENOMIC DNA]</scope>
    <source>
        <strain evidence="2 3">LMTR 13</strain>
    </source>
</reference>
<feature type="region of interest" description="Disordered" evidence="1">
    <location>
        <begin position="1"/>
        <end position="20"/>
    </location>
</feature>
<feature type="compositionally biased region" description="Basic and acidic residues" evidence="1">
    <location>
        <begin position="36"/>
        <end position="58"/>
    </location>
</feature>
<protein>
    <submittedName>
        <fullName evidence="2">Uncharacterized protein</fullName>
    </submittedName>
</protein>